<evidence type="ECO:0000256" key="1">
    <source>
        <dbReference type="PROSITE-ProRule" id="PRU00168"/>
    </source>
</evidence>
<dbReference type="AlphaFoldDB" id="A0A8J2KLT8"/>
<evidence type="ECO:0000313" key="5">
    <source>
        <dbReference type="Proteomes" id="UP000708208"/>
    </source>
</evidence>
<sequence>MKQTLSCYKKFREVFLLTYRNFVRPLDVVSLLWKRYQYFEKKTDRTSVIHTRATLDLFVDVVNSLTPMDLEQGMVTKVRDCIYYLVNNGEILNALKARKGLIVKYSVRVKLLCPKPTPVSLAITAEGQTLLQWSATSIAQQMTLLDSELFRQLEPAELLLWAREQTEDLCPALNNFTEHFNKVSYWARSKVLTCVTSRERNRTMKKLIEVMRKLREYSNFNSLLAVLAALDSAPIRRLGFSRRLTEALKPHAALTDSSGSFRTYRLALSESKPPCIPYIGLVLQDLTFVHIGNVDFLADGKVNWIKRWQQWVVLEPIRRFHSCQYGFIRNDSLLAFLNNFDESLNDDELWHLSEQIKPRSKN</sequence>
<evidence type="ECO:0000259" key="2">
    <source>
        <dbReference type="PROSITE" id="PS50009"/>
    </source>
</evidence>
<dbReference type="GO" id="GO:0005085">
    <property type="term" value="F:guanyl-nucleotide exchange factor activity"/>
    <property type="evidence" value="ECO:0007669"/>
    <property type="project" value="UniProtKB-KW"/>
</dbReference>
<protein>
    <recommendedName>
        <fullName evidence="6">Ras-GEF domain-containing protein</fullName>
    </recommendedName>
</protein>
<dbReference type="OrthoDB" id="25179at2759"/>
<keyword evidence="5" id="KW-1185">Reference proteome</keyword>
<dbReference type="InterPro" id="IPR001895">
    <property type="entry name" value="RASGEF_cat_dom"/>
</dbReference>
<gene>
    <name evidence="4" type="ORF">AFUS01_LOCUS16492</name>
</gene>
<dbReference type="InterPro" id="IPR000651">
    <property type="entry name" value="Ras-like_Gua-exchang_fac_N"/>
</dbReference>
<dbReference type="Pfam" id="PF00617">
    <property type="entry name" value="RasGEF"/>
    <property type="match status" value="1"/>
</dbReference>
<feature type="domain" description="N-terminal Ras-GEF" evidence="3">
    <location>
        <begin position="1"/>
        <end position="106"/>
    </location>
</feature>
<dbReference type="CDD" id="cd00155">
    <property type="entry name" value="RasGEF"/>
    <property type="match status" value="1"/>
</dbReference>
<proteinExistence type="predicted"/>
<evidence type="ECO:0008006" key="6">
    <source>
        <dbReference type="Google" id="ProtNLM"/>
    </source>
</evidence>
<reference evidence="4" key="1">
    <citation type="submission" date="2021-06" db="EMBL/GenBank/DDBJ databases">
        <authorList>
            <person name="Hodson N. C."/>
            <person name="Mongue J. A."/>
            <person name="Jaron S. K."/>
        </authorList>
    </citation>
    <scope>NUCLEOTIDE SEQUENCE</scope>
</reference>
<dbReference type="GO" id="GO:0007265">
    <property type="term" value="P:Ras protein signal transduction"/>
    <property type="evidence" value="ECO:0007669"/>
    <property type="project" value="TreeGrafter"/>
</dbReference>
<accession>A0A8J2KLT8</accession>
<dbReference type="PROSITE" id="PS50212">
    <property type="entry name" value="RASGEF_NTER"/>
    <property type="match status" value="1"/>
</dbReference>
<dbReference type="PANTHER" id="PTHR23113:SF224">
    <property type="entry name" value="RAP GUANINE NUCLEOTIDE EXCHANGE FACTOR 1"/>
    <property type="match status" value="1"/>
</dbReference>
<dbReference type="SMART" id="SM00147">
    <property type="entry name" value="RasGEF"/>
    <property type="match status" value="1"/>
</dbReference>
<evidence type="ECO:0000313" key="4">
    <source>
        <dbReference type="EMBL" id="CAG7727661.1"/>
    </source>
</evidence>
<name>A0A8J2KLT8_9HEXA</name>
<keyword evidence="1" id="KW-0344">Guanine-nucleotide releasing factor</keyword>
<dbReference type="GO" id="GO:0005886">
    <property type="term" value="C:plasma membrane"/>
    <property type="evidence" value="ECO:0007669"/>
    <property type="project" value="TreeGrafter"/>
</dbReference>
<organism evidence="4 5">
    <name type="scientific">Allacma fusca</name>
    <dbReference type="NCBI Taxonomy" id="39272"/>
    <lineage>
        <taxon>Eukaryota</taxon>
        <taxon>Metazoa</taxon>
        <taxon>Ecdysozoa</taxon>
        <taxon>Arthropoda</taxon>
        <taxon>Hexapoda</taxon>
        <taxon>Collembola</taxon>
        <taxon>Symphypleona</taxon>
        <taxon>Sminthuridae</taxon>
        <taxon>Allacma</taxon>
    </lineage>
</organism>
<evidence type="ECO:0000259" key="3">
    <source>
        <dbReference type="PROSITE" id="PS50212"/>
    </source>
</evidence>
<comment type="caution">
    <text evidence="4">The sequence shown here is derived from an EMBL/GenBank/DDBJ whole genome shotgun (WGS) entry which is preliminary data.</text>
</comment>
<dbReference type="Proteomes" id="UP000708208">
    <property type="component" value="Unassembled WGS sequence"/>
</dbReference>
<dbReference type="PANTHER" id="PTHR23113">
    <property type="entry name" value="GUANINE NUCLEOTIDE EXCHANGE FACTOR"/>
    <property type="match status" value="1"/>
</dbReference>
<feature type="domain" description="Ras-GEF" evidence="2">
    <location>
        <begin position="134"/>
        <end position="359"/>
    </location>
</feature>
<dbReference type="EMBL" id="CAJVCH010151959">
    <property type="protein sequence ID" value="CAG7727661.1"/>
    <property type="molecule type" value="Genomic_DNA"/>
</dbReference>
<dbReference type="InterPro" id="IPR008937">
    <property type="entry name" value="Ras-like_GEF"/>
</dbReference>
<dbReference type="PROSITE" id="PS50009">
    <property type="entry name" value="RASGEF_CAT"/>
    <property type="match status" value="1"/>
</dbReference>